<dbReference type="AlphaFoldDB" id="W4VED3"/>
<dbReference type="InterPro" id="IPR025619">
    <property type="entry name" value="YlzJ"/>
</dbReference>
<dbReference type="Pfam" id="PF14035">
    <property type="entry name" value="YlzJ"/>
    <property type="match status" value="1"/>
</dbReference>
<proteinExistence type="predicted"/>
<dbReference type="STRING" id="1298598.JCM21714_509"/>
<evidence type="ECO:0000313" key="1">
    <source>
        <dbReference type="EMBL" id="GAE91557.1"/>
    </source>
</evidence>
<gene>
    <name evidence="1" type="ORF">JCM21714_509</name>
</gene>
<accession>W4VED3</accession>
<dbReference type="eggNOG" id="ENOG50339QU">
    <property type="taxonomic scope" value="Bacteria"/>
</dbReference>
<evidence type="ECO:0008006" key="3">
    <source>
        <dbReference type="Google" id="ProtNLM"/>
    </source>
</evidence>
<dbReference type="RefSeq" id="WP_235182541.1">
    <property type="nucleotide sequence ID" value="NZ_BAVS01000001.1"/>
</dbReference>
<dbReference type="Proteomes" id="UP000019102">
    <property type="component" value="Unassembled WGS sequence"/>
</dbReference>
<sequence length="72" mass="8421">MLYTPLSYNDIHGLGNEYEQFEVMEYQNRQCSVQRLENGDIKLIQLLSTDPQDFLLNDFAPGTIISNQRLLR</sequence>
<dbReference type="EMBL" id="BAVS01000001">
    <property type="protein sequence ID" value="GAE91557.1"/>
    <property type="molecule type" value="Genomic_DNA"/>
</dbReference>
<organism evidence="1 2">
    <name type="scientific">Gracilibacillus boraciitolerans JCM 21714</name>
    <dbReference type="NCBI Taxonomy" id="1298598"/>
    <lineage>
        <taxon>Bacteria</taxon>
        <taxon>Bacillati</taxon>
        <taxon>Bacillota</taxon>
        <taxon>Bacilli</taxon>
        <taxon>Bacillales</taxon>
        <taxon>Bacillaceae</taxon>
        <taxon>Gracilibacillus</taxon>
    </lineage>
</organism>
<name>W4VED3_9BACI</name>
<reference evidence="1 2" key="1">
    <citation type="journal article" date="2014" name="Genome Announc.">
        <title>Draft Genome Sequence of the Boron-Tolerant and Moderately Halotolerant Bacterium Gracilibacillus boraciitolerans JCM 21714T.</title>
        <authorList>
            <person name="Ahmed I."/>
            <person name="Oshima K."/>
            <person name="Suda W."/>
            <person name="Kitamura K."/>
            <person name="Iida T."/>
            <person name="Ohmori Y."/>
            <person name="Fujiwara T."/>
            <person name="Hattori M."/>
            <person name="Ohkuma M."/>
        </authorList>
    </citation>
    <scope>NUCLEOTIDE SEQUENCE [LARGE SCALE GENOMIC DNA]</scope>
    <source>
        <strain evidence="1 2">JCM 21714</strain>
    </source>
</reference>
<evidence type="ECO:0000313" key="2">
    <source>
        <dbReference type="Proteomes" id="UP000019102"/>
    </source>
</evidence>
<keyword evidence="2" id="KW-1185">Reference proteome</keyword>
<comment type="caution">
    <text evidence="1">The sequence shown here is derived from an EMBL/GenBank/DDBJ whole genome shotgun (WGS) entry which is preliminary data.</text>
</comment>
<protein>
    <recommendedName>
        <fullName evidence="3">YlzJ-like protein</fullName>
    </recommendedName>
</protein>